<dbReference type="Proteomes" id="UP000280298">
    <property type="component" value="Chromosome"/>
</dbReference>
<protein>
    <recommendedName>
        <fullName evidence="4">Transferase</fullName>
    </recommendedName>
</protein>
<evidence type="ECO:0008006" key="4">
    <source>
        <dbReference type="Google" id="ProtNLM"/>
    </source>
</evidence>
<dbReference type="RefSeq" id="WP_126390697.1">
    <property type="nucleotide sequence ID" value="NZ_CP034539.1"/>
</dbReference>
<gene>
    <name evidence="2" type="ORF">EJ357_09980</name>
</gene>
<accession>A0A3Q9ERA1</accession>
<feature type="compositionally biased region" description="Low complexity" evidence="1">
    <location>
        <begin position="130"/>
        <end position="143"/>
    </location>
</feature>
<dbReference type="KEGG" id="scya:EJ357_09980"/>
<evidence type="ECO:0000256" key="1">
    <source>
        <dbReference type="SAM" id="MobiDB-lite"/>
    </source>
</evidence>
<dbReference type="OrthoDB" id="3517562at2"/>
<dbReference type="AlphaFoldDB" id="A0A3Q9ERA1"/>
<feature type="region of interest" description="Disordered" evidence="1">
    <location>
        <begin position="130"/>
        <end position="157"/>
    </location>
</feature>
<evidence type="ECO:0000313" key="3">
    <source>
        <dbReference type="Proteomes" id="UP000280298"/>
    </source>
</evidence>
<name>A0A3Q9ERA1_9ACTN</name>
<proteinExistence type="predicted"/>
<evidence type="ECO:0000313" key="2">
    <source>
        <dbReference type="EMBL" id="AZQ33757.1"/>
    </source>
</evidence>
<dbReference type="EMBL" id="CP034539">
    <property type="protein sequence ID" value="AZQ33757.1"/>
    <property type="molecule type" value="Genomic_DNA"/>
</dbReference>
<reference evidence="2 3" key="1">
    <citation type="journal article" date="2019" name="Int. J. Syst. Evol. Microbiol.">
        <title>Streptomyces cyaneochromogenes sp. nov., a blue pigment-producing actinomycete from manganese-contaminated soil.</title>
        <authorList>
            <person name="Tang X."/>
            <person name="Zhao J."/>
            <person name="Li K."/>
            <person name="Chen Z."/>
            <person name="Sun Y."/>
            <person name="Gao J."/>
        </authorList>
    </citation>
    <scope>NUCLEOTIDE SEQUENCE [LARGE SCALE GENOMIC DNA]</scope>
    <source>
        <strain evidence="2 3">MK-45</strain>
    </source>
</reference>
<organism evidence="2 3">
    <name type="scientific">Streptomyces cyaneochromogenes</name>
    <dbReference type="NCBI Taxonomy" id="2496836"/>
    <lineage>
        <taxon>Bacteria</taxon>
        <taxon>Bacillati</taxon>
        <taxon>Actinomycetota</taxon>
        <taxon>Actinomycetes</taxon>
        <taxon>Kitasatosporales</taxon>
        <taxon>Streptomycetaceae</taxon>
        <taxon>Streptomyces</taxon>
    </lineage>
</organism>
<sequence length="157" mass="16278">MTTPVPQAVPLRADCIADSAGGLTFDVTVAGATGEAHLVLRHREGHEEVSLPLTPATRGRLRAALPSSVALPEGHWDAYASVTKGQPHRLAPGAMKVHSHASRVPYETRQGNLSVESRVPATPLGARGCAESAATAARARSATMDPHSPVKPASPSC</sequence>
<keyword evidence="3" id="KW-1185">Reference proteome</keyword>